<dbReference type="RefSeq" id="XP_002786471.1">
    <property type="nucleotide sequence ID" value="XM_002786425.1"/>
</dbReference>
<organism evidence="3">
    <name type="scientific">Perkinsus marinus (strain ATCC 50983 / TXsc)</name>
    <dbReference type="NCBI Taxonomy" id="423536"/>
    <lineage>
        <taxon>Eukaryota</taxon>
        <taxon>Sar</taxon>
        <taxon>Alveolata</taxon>
        <taxon>Perkinsozoa</taxon>
        <taxon>Perkinsea</taxon>
        <taxon>Perkinsida</taxon>
        <taxon>Perkinsidae</taxon>
        <taxon>Perkinsus</taxon>
    </lineage>
</organism>
<dbReference type="GO" id="GO:0016747">
    <property type="term" value="F:acyltransferase activity, transferring groups other than amino-acyl groups"/>
    <property type="evidence" value="ECO:0007669"/>
    <property type="project" value="InterPro"/>
</dbReference>
<name>C5KAU1_PERM5</name>
<dbReference type="CDD" id="cd04301">
    <property type="entry name" value="NAT_SF"/>
    <property type="match status" value="1"/>
</dbReference>
<dbReference type="GeneID" id="9048921"/>
<gene>
    <name evidence="2" type="ORF">Pmar_PMAR005172</name>
</gene>
<feature type="domain" description="N-acetyltransferase" evidence="1">
    <location>
        <begin position="30"/>
        <end position="87"/>
    </location>
</feature>
<dbReference type="SUPFAM" id="SSF55729">
    <property type="entry name" value="Acyl-CoA N-acyltransferases (Nat)"/>
    <property type="match status" value="1"/>
</dbReference>
<dbReference type="InParanoid" id="C5KAU1"/>
<dbReference type="Pfam" id="PF00583">
    <property type="entry name" value="Acetyltransf_1"/>
    <property type="match status" value="1"/>
</dbReference>
<dbReference type="InterPro" id="IPR016181">
    <property type="entry name" value="Acyl_CoA_acyltransferase"/>
</dbReference>
<reference evidence="2 3" key="1">
    <citation type="submission" date="2008-07" db="EMBL/GenBank/DDBJ databases">
        <authorList>
            <person name="El-Sayed N."/>
            <person name="Caler E."/>
            <person name="Inman J."/>
            <person name="Amedeo P."/>
            <person name="Hass B."/>
            <person name="Wortman J."/>
        </authorList>
    </citation>
    <scope>NUCLEOTIDE SEQUENCE [LARGE SCALE GENOMIC DNA]</scope>
    <source>
        <strain evidence="3">ATCC 50983 / TXsc</strain>
    </source>
</reference>
<dbReference type="InterPro" id="IPR000182">
    <property type="entry name" value="GNAT_dom"/>
</dbReference>
<evidence type="ECO:0000259" key="1">
    <source>
        <dbReference type="Pfam" id="PF00583"/>
    </source>
</evidence>
<dbReference type="AlphaFoldDB" id="C5KAU1"/>
<keyword evidence="3" id="KW-1185">Reference proteome</keyword>
<evidence type="ECO:0000313" key="3">
    <source>
        <dbReference type="Proteomes" id="UP000007800"/>
    </source>
</evidence>
<sequence>MTIPKRNIEERVKTAIEAKMPEPSKKKPNGIIGYIDHVAVAKDWRRRGIARALLSKTFIQIGITSPNVVAMYLWTFSFNVEAVGLYETSKFVKILSKLIQRSRAMGCSEHRVQYMGPVERAPRMFPPEFCSISPGPGEQGMIYFARYDMT</sequence>
<proteinExistence type="predicted"/>
<accession>C5KAU1</accession>
<dbReference type="Gene3D" id="3.40.630.30">
    <property type="match status" value="1"/>
</dbReference>
<dbReference type="EMBL" id="GG671811">
    <property type="protein sequence ID" value="EER18267.1"/>
    <property type="molecule type" value="Genomic_DNA"/>
</dbReference>
<dbReference type="OrthoDB" id="47017at2759"/>
<evidence type="ECO:0000313" key="2">
    <source>
        <dbReference type="EMBL" id="EER18267.1"/>
    </source>
</evidence>
<protein>
    <recommendedName>
        <fullName evidence="1">N-acetyltransferase domain-containing protein</fullName>
    </recommendedName>
</protein>
<dbReference type="Proteomes" id="UP000007800">
    <property type="component" value="Unassembled WGS sequence"/>
</dbReference>